<dbReference type="RefSeq" id="WP_153024989.1">
    <property type="nucleotide sequence ID" value="NZ_WIAO01000009.1"/>
</dbReference>
<accession>A0A6L5G8E3</accession>
<evidence type="ECO:0008006" key="3">
    <source>
        <dbReference type="Google" id="ProtNLM"/>
    </source>
</evidence>
<dbReference type="Proteomes" id="UP000477750">
    <property type="component" value="Unassembled WGS sequence"/>
</dbReference>
<name>A0A6L5G8E3_9ACTN</name>
<keyword evidence="2" id="KW-1185">Reference proteome</keyword>
<reference evidence="1 2" key="1">
    <citation type="submission" date="2019-10" db="EMBL/GenBank/DDBJ databases">
        <title>Glycomyces albidus sp. nov., a novel actinomycete isolated from rhizosphere soil of wheat (Triticum aestivum L.).</title>
        <authorList>
            <person name="Qian L."/>
        </authorList>
    </citation>
    <scope>NUCLEOTIDE SEQUENCE [LARGE SCALE GENOMIC DNA]</scope>
    <source>
        <strain evidence="1 2">NEAU-7082</strain>
    </source>
</reference>
<evidence type="ECO:0000313" key="1">
    <source>
        <dbReference type="EMBL" id="MQM25838.1"/>
    </source>
</evidence>
<dbReference type="SUPFAM" id="SSF48431">
    <property type="entry name" value="Lipovitellin-phosvitin complex, superhelical domain"/>
    <property type="match status" value="1"/>
</dbReference>
<evidence type="ECO:0000313" key="2">
    <source>
        <dbReference type="Proteomes" id="UP000477750"/>
    </source>
</evidence>
<sequence>MGNPEGSAAPSAPAARPGGSLQLTLSFGSLTAPLVAIAGARASGNPLSPGEVAACVAVGFLGMLTVQIARNRRERRHGARGRVLGRIGLGRRSGRSECGYVDTQIRDPKDVQREALTIIHSSGRPREERDRAVHALAHGRASDDASRRTLRNAIQDRKLDQDQRFGMAETFCRCNPDEALAALDLFSRESANDSLMRLRAAKLINEPVTRSRAILAIAFAADVAAECRLDAAIALQDRAPYDAEAALQALATDVTDGAKVGFRVRIQAAQQWASLNRERAVEVLWQIARSPETPWYWRIEAAFELAMLKVRAAYKLLLEWGENRELPEEVRGYLFSALSKLDAQRPV</sequence>
<comment type="caution">
    <text evidence="1">The sequence shown here is derived from an EMBL/GenBank/DDBJ whole genome shotgun (WGS) entry which is preliminary data.</text>
</comment>
<proteinExistence type="predicted"/>
<dbReference type="AlphaFoldDB" id="A0A6L5G8E3"/>
<dbReference type="EMBL" id="WIAO01000009">
    <property type="protein sequence ID" value="MQM25838.1"/>
    <property type="molecule type" value="Genomic_DNA"/>
</dbReference>
<dbReference type="InterPro" id="IPR011030">
    <property type="entry name" value="Lipovitellin_superhlx_dom"/>
</dbReference>
<organism evidence="1 2">
    <name type="scientific">Glycomyces albidus</name>
    <dbReference type="NCBI Taxonomy" id="2656774"/>
    <lineage>
        <taxon>Bacteria</taxon>
        <taxon>Bacillati</taxon>
        <taxon>Actinomycetota</taxon>
        <taxon>Actinomycetes</taxon>
        <taxon>Glycomycetales</taxon>
        <taxon>Glycomycetaceae</taxon>
        <taxon>Glycomyces</taxon>
    </lineage>
</organism>
<gene>
    <name evidence="1" type="ORF">GFD30_09685</name>
</gene>
<protein>
    <recommendedName>
        <fullName evidence="3">HEAT repeat domain-containing protein</fullName>
    </recommendedName>
</protein>